<dbReference type="RefSeq" id="WP_170169709.1">
    <property type="nucleotide sequence ID" value="NZ_RKHO01000001.1"/>
</dbReference>
<sequence length="48" mass="5441">MDQLDEALARTRRDDLVAAATRPVRSPVATLRRTRAARPQRTPRADEL</sequence>
<comment type="caution">
    <text evidence="2">The sequence shown here is derived from an EMBL/GenBank/DDBJ whole genome shotgun (WGS) entry which is preliminary data.</text>
</comment>
<organism evidence="2 3">
    <name type="scientific">Nocardioides aurantiacus</name>
    <dbReference type="NCBI Taxonomy" id="86796"/>
    <lineage>
        <taxon>Bacteria</taxon>
        <taxon>Bacillati</taxon>
        <taxon>Actinomycetota</taxon>
        <taxon>Actinomycetes</taxon>
        <taxon>Propionibacteriales</taxon>
        <taxon>Nocardioidaceae</taxon>
        <taxon>Nocardioides</taxon>
    </lineage>
</organism>
<dbReference type="EMBL" id="RKHO01000001">
    <property type="protein sequence ID" value="ROR90301.1"/>
    <property type="molecule type" value="Genomic_DNA"/>
</dbReference>
<dbReference type="Proteomes" id="UP000281738">
    <property type="component" value="Unassembled WGS sequence"/>
</dbReference>
<evidence type="ECO:0000313" key="2">
    <source>
        <dbReference type="EMBL" id="ROR90301.1"/>
    </source>
</evidence>
<evidence type="ECO:0000313" key="3">
    <source>
        <dbReference type="Proteomes" id="UP000281738"/>
    </source>
</evidence>
<feature type="region of interest" description="Disordered" evidence="1">
    <location>
        <begin position="18"/>
        <end position="48"/>
    </location>
</feature>
<protein>
    <submittedName>
        <fullName evidence="2">Uncharacterized protein</fullName>
    </submittedName>
</protein>
<name>A0A3N2CRY5_9ACTN</name>
<reference evidence="2 3" key="1">
    <citation type="submission" date="2018-11" db="EMBL/GenBank/DDBJ databases">
        <title>Sequencing the genomes of 1000 actinobacteria strains.</title>
        <authorList>
            <person name="Klenk H.-P."/>
        </authorList>
    </citation>
    <scope>NUCLEOTIDE SEQUENCE [LARGE SCALE GENOMIC DNA]</scope>
    <source>
        <strain evidence="2 3">DSM 12652</strain>
    </source>
</reference>
<accession>A0A3N2CRY5</accession>
<proteinExistence type="predicted"/>
<gene>
    <name evidence="2" type="ORF">EDD33_1137</name>
</gene>
<evidence type="ECO:0000256" key="1">
    <source>
        <dbReference type="SAM" id="MobiDB-lite"/>
    </source>
</evidence>
<keyword evidence="3" id="KW-1185">Reference proteome</keyword>
<dbReference type="AlphaFoldDB" id="A0A3N2CRY5"/>